<dbReference type="AlphaFoldDB" id="A0A8J2SFR6"/>
<proteinExistence type="predicted"/>
<reference evidence="3" key="1">
    <citation type="submission" date="2021-11" db="EMBL/GenBank/DDBJ databases">
        <authorList>
            <consortium name="Genoscope - CEA"/>
            <person name="William W."/>
        </authorList>
    </citation>
    <scope>NUCLEOTIDE SEQUENCE</scope>
</reference>
<comment type="caution">
    <text evidence="3">The sequence shown here is derived from an EMBL/GenBank/DDBJ whole genome shotgun (WGS) entry which is preliminary data.</text>
</comment>
<organism evidence="3 4">
    <name type="scientific">Pelagomonas calceolata</name>
    <dbReference type="NCBI Taxonomy" id="35677"/>
    <lineage>
        <taxon>Eukaryota</taxon>
        <taxon>Sar</taxon>
        <taxon>Stramenopiles</taxon>
        <taxon>Ochrophyta</taxon>
        <taxon>Pelagophyceae</taxon>
        <taxon>Pelagomonadales</taxon>
        <taxon>Pelagomonadaceae</taxon>
        <taxon>Pelagomonas</taxon>
    </lineage>
</organism>
<evidence type="ECO:0000256" key="2">
    <source>
        <dbReference type="SAM" id="MobiDB-lite"/>
    </source>
</evidence>
<evidence type="ECO:0000256" key="1">
    <source>
        <dbReference type="SAM" id="Coils"/>
    </source>
</evidence>
<evidence type="ECO:0000313" key="3">
    <source>
        <dbReference type="EMBL" id="CAH0366779.1"/>
    </source>
</evidence>
<keyword evidence="4" id="KW-1185">Reference proteome</keyword>
<feature type="compositionally biased region" description="Low complexity" evidence="2">
    <location>
        <begin position="43"/>
        <end position="56"/>
    </location>
</feature>
<dbReference type="Proteomes" id="UP000789595">
    <property type="component" value="Unassembled WGS sequence"/>
</dbReference>
<gene>
    <name evidence="3" type="ORF">PECAL_1P32880</name>
</gene>
<sequence length="663" mass="76223">MPVNFFHLTSVATDAAEAALNEAPSPVNDQRPSTAPYKTLGQALAARPATAPASSTERPKTPQDRPQTARDKRRFADSIPRIPLAPTYQGERPPRRVPWALGAVFTTVTDEDLKRYKQKQRSRRRGKSLHTMYALAVRTALLMRKVQDARQRRKDAFQRDLAQRQIASSWRKDNPVKRRRKRAEKIIHGPVLASLGKNARLVIRTRSVDRIKFFLGEAQHLPPFKLVMVKFLHAVRNCQRIWRHKLRPHFAMIEVLGRAMDRAQERHRTDLIYFGNLVRAGKVDLAMVQAEEEQARIPVTYGRRSRRSMSSVNSGVTEEPSLIHEQPKPTLADKRRMLLEVPQALEQEIDEVEAHMQAIMNDTLKMDRRSKTRALRRINGKLSQLLQERDDYLSGKKLRQFEASLVCKKAPKMSRKPGDDWTPDARRYCKERRNKLVRIERKADDLMGDAEKEELRRQAEAEAARQNQKLEAEDAAARKEILRKFLVRRRLAHERDHFAKEQAAMLAFDEKDALSMVEEGTSPRSMLKAPNGWSLKVLFATTDFRLPVPPLKVFSPTLDAEMLALLRRSLLEKHIIHKAARRYARAQCVGYLKKWLHLAMLENPSLATWSSERKGVADLKALQFRVRKEKDARLRKLTAAMFVGGLTRGNSIDDVVERAKTPQ</sequence>
<feature type="compositionally biased region" description="Basic and acidic residues" evidence="2">
    <location>
        <begin position="57"/>
        <end position="76"/>
    </location>
</feature>
<protein>
    <submittedName>
        <fullName evidence="3">Uncharacterized protein</fullName>
    </submittedName>
</protein>
<feature type="region of interest" description="Disordered" evidence="2">
    <location>
        <begin position="21"/>
        <end position="95"/>
    </location>
</feature>
<name>A0A8J2SFR6_9STRA</name>
<dbReference type="EMBL" id="CAKKNE010000001">
    <property type="protein sequence ID" value="CAH0366779.1"/>
    <property type="molecule type" value="Genomic_DNA"/>
</dbReference>
<accession>A0A8J2SFR6</accession>
<feature type="coiled-coil region" evidence="1">
    <location>
        <begin position="436"/>
        <end position="480"/>
    </location>
</feature>
<evidence type="ECO:0000313" key="4">
    <source>
        <dbReference type="Proteomes" id="UP000789595"/>
    </source>
</evidence>
<keyword evidence="1" id="KW-0175">Coiled coil</keyword>